<name>A0A088GJN5_9LACO</name>
<dbReference type="CDD" id="cd03801">
    <property type="entry name" value="GT4_PimA-like"/>
    <property type="match status" value="1"/>
</dbReference>
<proteinExistence type="predicted"/>
<dbReference type="KEGG" id="wct:WS74_0220"/>
<dbReference type="SUPFAM" id="SSF53756">
    <property type="entry name" value="UDP-Glycosyltransferase/glycogen phosphorylase"/>
    <property type="match status" value="1"/>
</dbReference>
<dbReference type="PANTHER" id="PTHR45947">
    <property type="entry name" value="SULFOQUINOVOSYL TRANSFERASE SQD2"/>
    <property type="match status" value="1"/>
</dbReference>
<gene>
    <name evidence="3" type="ORF">WS74_0220</name>
</gene>
<dbReference type="EMBL" id="CP009223">
    <property type="protein sequence ID" value="AIM62472.1"/>
    <property type="molecule type" value="Genomic_DNA"/>
</dbReference>
<dbReference type="GO" id="GO:0016757">
    <property type="term" value="F:glycosyltransferase activity"/>
    <property type="evidence" value="ECO:0007669"/>
    <property type="project" value="InterPro"/>
</dbReference>
<dbReference type="InterPro" id="IPR028098">
    <property type="entry name" value="Glyco_trans_4-like_N"/>
</dbReference>
<dbReference type="Pfam" id="PF00534">
    <property type="entry name" value="Glycos_transf_1"/>
    <property type="match status" value="1"/>
</dbReference>
<dbReference type="Proteomes" id="UP000029079">
    <property type="component" value="Chromosome"/>
</dbReference>
<evidence type="ECO:0000313" key="4">
    <source>
        <dbReference type="Proteomes" id="UP000029079"/>
    </source>
</evidence>
<evidence type="ECO:0000259" key="2">
    <source>
        <dbReference type="Pfam" id="PF13439"/>
    </source>
</evidence>
<dbReference type="InterPro" id="IPR001296">
    <property type="entry name" value="Glyco_trans_1"/>
</dbReference>
<accession>A0A088GJN5</accession>
<dbReference type="AlphaFoldDB" id="A0A088GJN5"/>
<evidence type="ECO:0000313" key="3">
    <source>
        <dbReference type="EMBL" id="AIM62472.1"/>
    </source>
</evidence>
<keyword evidence="3" id="KW-0808">Transferase</keyword>
<protein>
    <submittedName>
        <fullName evidence="3">Glycosyltransferase</fullName>
    </submittedName>
</protein>
<sequence>MIKITMFSAAETVPGQGVGSAYRELVNLLQKKFPKELDLQFNTLKKTDISHYHTINFKYFLSTFLPKRGRKLGYVHFIPETLEDSIKLPRPIKNMFYWYVMTFYKRMDHLVVVNPTFIDKLVDLGVKRERVTYIPNFVAKETFYPMTAEEKLDVRNKLEIPQDAFVILGVGQVQERKGIWDFIALAEANPNWHFIWAGGFSFGAMTAGYEELKKVVDNPPANLHFPGIVDRSLMNDYYNAADVFLLPSFTELFPMSALEAFSTGTPTVLRDIELYRAILDGYYVPADGVRGCKKLCNNFQKMKHFQQSYLKKRWQHLIVIQKRMSLKFGWTSMRNKNKRGNPCHVVI</sequence>
<feature type="domain" description="Glycosyltransferase subfamily 4-like N-terminal" evidence="2">
    <location>
        <begin position="45"/>
        <end position="138"/>
    </location>
</feature>
<feature type="domain" description="Glycosyl transferase family 1" evidence="1">
    <location>
        <begin position="154"/>
        <end position="279"/>
    </location>
</feature>
<dbReference type="Pfam" id="PF13439">
    <property type="entry name" value="Glyco_transf_4"/>
    <property type="match status" value="1"/>
</dbReference>
<organism evidence="3 4">
    <name type="scientific">Weissella ceti</name>
    <dbReference type="NCBI Taxonomy" id="759620"/>
    <lineage>
        <taxon>Bacteria</taxon>
        <taxon>Bacillati</taxon>
        <taxon>Bacillota</taxon>
        <taxon>Bacilli</taxon>
        <taxon>Lactobacillales</taxon>
        <taxon>Lactobacillaceae</taxon>
        <taxon>Weissella</taxon>
    </lineage>
</organism>
<evidence type="ECO:0000259" key="1">
    <source>
        <dbReference type="Pfam" id="PF00534"/>
    </source>
</evidence>
<dbReference type="InterPro" id="IPR050194">
    <property type="entry name" value="Glycosyltransferase_grp1"/>
</dbReference>
<keyword evidence="4" id="KW-1185">Reference proteome</keyword>
<dbReference type="Gene3D" id="3.40.50.2000">
    <property type="entry name" value="Glycogen Phosphorylase B"/>
    <property type="match status" value="2"/>
</dbReference>
<reference evidence="3 4" key="1">
    <citation type="journal article" date="2014" name="Genome Announc.">
        <title>Complete Genome Sequences of Fish Pathogenic Weissella ceti Strains WS74 and WS105.</title>
        <authorList>
            <person name="Figueiredo H.C."/>
            <person name="Leal C.A."/>
            <person name="Dorella F.A."/>
            <person name="Carvalho A.F."/>
            <person name="Soares S.C."/>
            <person name="Pereira F.L."/>
            <person name="Azevedo V.A."/>
        </authorList>
    </citation>
    <scope>NUCLEOTIDE SEQUENCE [LARGE SCALE GENOMIC DNA]</scope>
    <source>
        <strain evidence="3 4">WS74</strain>
    </source>
</reference>
<dbReference type="PANTHER" id="PTHR45947:SF3">
    <property type="entry name" value="SULFOQUINOVOSYL TRANSFERASE SQD2"/>
    <property type="match status" value="1"/>
</dbReference>
<dbReference type="STRING" id="759620.WS105_0219"/>
<reference evidence="4" key="2">
    <citation type="submission" date="2014-08" db="EMBL/GenBank/DDBJ databases">
        <title>Complete genome of Weissella ceti strain WS74 isolated from diseased rainbow trout in Brazil.</title>
        <authorList>
            <person name="Figueiredo H.C.P."/>
            <person name="Leal C.A.G."/>
            <person name="Pereira F.L."/>
            <person name="Soares S.C."/>
            <person name="Dorella F.A."/>
            <person name="Carvalho A.F."/>
            <person name="Azevedo V.A.C."/>
        </authorList>
    </citation>
    <scope>NUCLEOTIDE SEQUENCE [LARGE SCALE GENOMIC DNA]</scope>
    <source>
        <strain evidence="4">WS74</strain>
    </source>
</reference>